<evidence type="ECO:0000256" key="1">
    <source>
        <dbReference type="ARBA" id="ARBA00023002"/>
    </source>
</evidence>
<dbReference type="Gene3D" id="3.40.50.970">
    <property type="match status" value="1"/>
</dbReference>
<dbReference type="AlphaFoldDB" id="A0AAC9HJF0"/>
<dbReference type="GO" id="GO:0047110">
    <property type="term" value="F:phenylglyoxylate dehydrogenase (acylating) activity"/>
    <property type="evidence" value="ECO:0007669"/>
    <property type="project" value="UniProtKB-EC"/>
</dbReference>
<dbReference type="CDD" id="cd07034">
    <property type="entry name" value="TPP_PYR_PFOR_IOR-alpha_like"/>
    <property type="match status" value="1"/>
</dbReference>
<name>A0AAC9HJF0_NEOTH</name>
<dbReference type="PANTHER" id="PTHR43088:SF1">
    <property type="entry name" value="SUBUNIT OF PYRUVATE:FLAVODOXIN OXIDOREDUCTASE"/>
    <property type="match status" value="1"/>
</dbReference>
<evidence type="ECO:0000313" key="7">
    <source>
        <dbReference type="Proteomes" id="UP000322283"/>
    </source>
</evidence>
<dbReference type="InterPro" id="IPR002880">
    <property type="entry name" value="Pyrv_Fd/Flavodoxin_OxRdtase_N"/>
</dbReference>
<dbReference type="InterPro" id="IPR052368">
    <property type="entry name" value="2-oxoacid_oxidoreductase"/>
</dbReference>
<accession>A0AAC9HJF0</accession>
<keyword evidence="7" id="KW-1185">Reference proteome</keyword>
<dbReference type="Gene3D" id="3.40.50.920">
    <property type="match status" value="1"/>
</dbReference>
<dbReference type="SUPFAM" id="SSF52922">
    <property type="entry name" value="TK C-terminal domain-like"/>
    <property type="match status" value="1"/>
</dbReference>
<evidence type="ECO:0000313" key="4">
    <source>
        <dbReference type="EMBL" id="AOQ25102.1"/>
    </source>
</evidence>
<reference evidence="5 7" key="2">
    <citation type="submission" date="2019-05" db="EMBL/GenBank/DDBJ databases">
        <title>Genome sequence of Moorella thermoacetica ATCC 33924.</title>
        <authorList>
            <person name="Poehlein A."/>
            <person name="Bengelsdorf F.R."/>
            <person name="Duerre P."/>
            <person name="Daniel R."/>
        </authorList>
    </citation>
    <scope>NUCLEOTIDE SEQUENCE [LARGE SCALE GENOMIC DNA]</scope>
    <source>
        <strain evidence="5 7">ATCC 33924</strain>
    </source>
</reference>
<dbReference type="Pfam" id="PF01855">
    <property type="entry name" value="POR_N"/>
    <property type="match status" value="1"/>
</dbReference>
<dbReference type="NCBIfam" id="NF005507">
    <property type="entry name" value="PRK07119.1"/>
    <property type="match status" value="1"/>
</dbReference>
<dbReference type="Proteomes" id="UP000322283">
    <property type="component" value="Unassembled WGS sequence"/>
</dbReference>
<feature type="domain" description="Pyruvate flavodoxin/ferredoxin oxidoreductase pyrimidine binding" evidence="2">
    <location>
        <begin position="15"/>
        <end position="183"/>
    </location>
</feature>
<organism evidence="4 6">
    <name type="scientific">Neomoorella thermoacetica</name>
    <name type="common">Clostridium thermoaceticum</name>
    <dbReference type="NCBI Taxonomy" id="1525"/>
    <lineage>
        <taxon>Bacteria</taxon>
        <taxon>Bacillati</taxon>
        <taxon>Bacillota</taxon>
        <taxon>Clostridia</taxon>
        <taxon>Neomoorellales</taxon>
        <taxon>Neomoorellaceae</taxon>
        <taxon>Neomoorella</taxon>
    </lineage>
</organism>
<dbReference type="InterPro" id="IPR029061">
    <property type="entry name" value="THDP-binding"/>
</dbReference>
<gene>
    <name evidence="4" type="primary">padG_4</name>
    <name evidence="5" type="synonym">padG_1</name>
    <name evidence="4" type="ORF">Maut_02686</name>
    <name evidence="5" type="ORF">MTAT_01000</name>
</gene>
<dbReference type="Proteomes" id="UP000094598">
    <property type="component" value="Chromosome"/>
</dbReference>
<evidence type="ECO:0000313" key="5">
    <source>
        <dbReference type="EMBL" id="TYL15367.1"/>
    </source>
</evidence>
<dbReference type="EMBL" id="CP017019">
    <property type="protein sequence ID" value="AOQ25102.1"/>
    <property type="molecule type" value="Genomic_DNA"/>
</dbReference>
<dbReference type="InterPro" id="IPR009014">
    <property type="entry name" value="Transketo_C/PFOR_II"/>
</dbReference>
<sequence length="356" mass="38727">MGDRILMKGNEAIAEAAIRAGCRFFAGYPITPQNEIPEYMSRRLPEVGGTFVQAESEVSTINMLYGASGAGARVMTSSSSPGISLMQEGISYLAAAELPAVIVNMVRGGPGLGGIQAAQSDYFQATKGGGHGDYHLIVLLPASIQEMVNLTRLAFDLADRYRNPVMLLADAVLGQAMEPVSFAVEPVTEKPSRPWATTGWKGDRPRNVINSLYLEPEELEKLNLRLQKKYAEISVREKRWETANLSEADVALVAYGTTARICRNAMDKGRAEGLKIGLIRPITAWPFPEQPFEEALGLGIKKFLVVEMNYGQMVEDVRLVINGRGEVAFYGRAGGMMPAPAAIVQEVRKLMGRGNC</sequence>
<dbReference type="PANTHER" id="PTHR43088">
    <property type="entry name" value="SUBUNIT OF PYRUVATE:FLAVODOXIN OXIDOREDUCTASE-RELATED"/>
    <property type="match status" value="1"/>
</dbReference>
<reference evidence="4 6" key="1">
    <citation type="submission" date="2016-08" db="EMBL/GenBank/DDBJ databases">
        <title>Moorella thermoacetica DSM 103132.</title>
        <authorList>
            <person name="Jendresen C.B."/>
            <person name="Redl S.M."/>
            <person name="Jensen T.O."/>
            <person name="Nielsen A.T."/>
        </authorList>
    </citation>
    <scope>NUCLEOTIDE SEQUENCE [LARGE SCALE GENOMIC DNA]</scope>
    <source>
        <strain evidence="4 6">DSM 103132</strain>
    </source>
</reference>
<proteinExistence type="predicted"/>
<evidence type="ECO:0000259" key="3">
    <source>
        <dbReference type="Pfam" id="PF17147"/>
    </source>
</evidence>
<dbReference type="InterPro" id="IPR033412">
    <property type="entry name" value="PFOR_II"/>
</dbReference>
<protein>
    <submittedName>
        <fullName evidence="4">NADH-dependent phenylglyoxylate dehydrogenase subunit alpha</fullName>
        <ecNumber evidence="4">1.2.1.58</ecNumber>
    </submittedName>
</protein>
<dbReference type="EMBL" id="VCDX01000001">
    <property type="protein sequence ID" value="TYL15367.1"/>
    <property type="molecule type" value="Genomic_DNA"/>
</dbReference>
<evidence type="ECO:0000259" key="2">
    <source>
        <dbReference type="Pfam" id="PF01855"/>
    </source>
</evidence>
<keyword evidence="1 4" id="KW-0560">Oxidoreductase</keyword>
<dbReference type="Pfam" id="PF17147">
    <property type="entry name" value="PFOR_II"/>
    <property type="match status" value="1"/>
</dbReference>
<evidence type="ECO:0000313" key="6">
    <source>
        <dbReference type="Proteomes" id="UP000094598"/>
    </source>
</evidence>
<dbReference type="RefSeq" id="WP_069591021.1">
    <property type="nucleotide sequence ID" value="NZ_CP017019.1"/>
</dbReference>
<feature type="domain" description="Pyruvate:ferredoxin oxidoreductase core" evidence="3">
    <location>
        <begin position="248"/>
        <end position="340"/>
    </location>
</feature>
<dbReference type="SUPFAM" id="SSF52518">
    <property type="entry name" value="Thiamin diphosphate-binding fold (THDP-binding)"/>
    <property type="match status" value="1"/>
</dbReference>
<dbReference type="EC" id="1.2.1.58" evidence="4"/>